<comment type="caution">
    <text evidence="2">The sequence shown here is derived from an EMBL/GenBank/DDBJ whole genome shotgun (WGS) entry which is preliminary data.</text>
</comment>
<evidence type="ECO:0000256" key="1">
    <source>
        <dbReference type="SAM" id="Coils"/>
    </source>
</evidence>
<reference evidence="2" key="1">
    <citation type="submission" date="2021-06" db="EMBL/GenBank/DDBJ databases">
        <authorList>
            <person name="Kallberg Y."/>
            <person name="Tangrot J."/>
            <person name="Rosling A."/>
        </authorList>
    </citation>
    <scope>NUCLEOTIDE SEQUENCE</scope>
    <source>
        <strain evidence="2">MA453B</strain>
    </source>
</reference>
<sequence length="205" mass="23897">MVMFMKNSTNRNIINRKAATGISISGKSTTYKKLYMDTHRLTEKSGWGLTKQDHANGINIIKAKLEELCPYYGRINILYGDKQNVQPTFLENFSLDNEDRNEIFDKHCQDQNQNENETENDLDGIGNSIKNNIDDVENSTDNAEKEIAEQKLSIEKEKLEWKKEKVEKENIKDNKQQQNNIIIELIHQNKSLLEIKKMLNFFNNL</sequence>
<dbReference type="EMBL" id="CAJVPY010000741">
    <property type="protein sequence ID" value="CAG8489959.1"/>
    <property type="molecule type" value="Genomic_DNA"/>
</dbReference>
<dbReference type="Proteomes" id="UP000789405">
    <property type="component" value="Unassembled WGS sequence"/>
</dbReference>
<name>A0A9N8ZFB1_9GLOM</name>
<evidence type="ECO:0000313" key="2">
    <source>
        <dbReference type="EMBL" id="CAG8489959.1"/>
    </source>
</evidence>
<keyword evidence="1" id="KW-0175">Coiled coil</keyword>
<accession>A0A9N8ZFB1</accession>
<dbReference type="OrthoDB" id="2424990at2759"/>
<protein>
    <submittedName>
        <fullName evidence="2">18040_t:CDS:1</fullName>
    </submittedName>
</protein>
<feature type="coiled-coil region" evidence="1">
    <location>
        <begin position="126"/>
        <end position="176"/>
    </location>
</feature>
<organism evidence="2 3">
    <name type="scientific">Dentiscutata erythropus</name>
    <dbReference type="NCBI Taxonomy" id="1348616"/>
    <lineage>
        <taxon>Eukaryota</taxon>
        <taxon>Fungi</taxon>
        <taxon>Fungi incertae sedis</taxon>
        <taxon>Mucoromycota</taxon>
        <taxon>Glomeromycotina</taxon>
        <taxon>Glomeromycetes</taxon>
        <taxon>Diversisporales</taxon>
        <taxon>Gigasporaceae</taxon>
        <taxon>Dentiscutata</taxon>
    </lineage>
</organism>
<gene>
    <name evidence="2" type="ORF">DERYTH_LOCUS2363</name>
</gene>
<proteinExistence type="predicted"/>
<evidence type="ECO:0000313" key="3">
    <source>
        <dbReference type="Proteomes" id="UP000789405"/>
    </source>
</evidence>
<keyword evidence="3" id="KW-1185">Reference proteome</keyword>
<dbReference type="AlphaFoldDB" id="A0A9N8ZFB1"/>